<dbReference type="AlphaFoldDB" id="A0A8H3FKD5"/>
<feature type="compositionally biased region" description="Polar residues" evidence="1">
    <location>
        <begin position="297"/>
        <end position="315"/>
    </location>
</feature>
<gene>
    <name evidence="2" type="ORF">GOMPHAMPRED_004440</name>
</gene>
<sequence length="466" mass="51899">MPPRGYRKEQQQGRAQPSVSSGNSTTTSSRTRGSRSRGSTRSTSRRTTQGQDVNPNTGSQTSLSGQAVLPVHTGNSYIDDTMLMAMENVMAEAFESSQTWGLYVDPFTEEQMDLWNLSWGTSFKVNTLKSAMNKFQDFKSCIASAETWFILDEDSDPITKLICAYRNTMVIGRHTDVFNVMLEEAIELFEGFGVDTDVKLDRNPLKVDNDAVLADYVVAMKLLARRNMHKSEWENLAGHQMVEISLREYNGTWSGPSNSTRLPLANTKPLTTDLGEWNTAYTADHGIGSGNPAPPQQDDTSYATLSTISRGNDMNDNALHRPAKRHREDEPDTEADFGETSRPTKRLRRDNDQPRAIVAERASAALQQFGIVLPGSLTGNESHNSRRPSQPAESFTSRSNHPRAGIAEAGSTSQQPDPIFSIESQLETESIDGNWEEYHEDDQEPQNPLPPREISPFFLGEEDEEL</sequence>
<feature type="compositionally biased region" description="Polar residues" evidence="1">
    <location>
        <begin position="377"/>
        <end position="399"/>
    </location>
</feature>
<feature type="region of interest" description="Disordered" evidence="1">
    <location>
        <begin position="375"/>
        <end position="466"/>
    </location>
</feature>
<evidence type="ECO:0000313" key="3">
    <source>
        <dbReference type="Proteomes" id="UP000664169"/>
    </source>
</evidence>
<feature type="compositionally biased region" description="Basic and acidic residues" evidence="1">
    <location>
        <begin position="1"/>
        <end position="11"/>
    </location>
</feature>
<protein>
    <submittedName>
        <fullName evidence="2">Uncharacterized protein</fullName>
    </submittedName>
</protein>
<proteinExistence type="predicted"/>
<evidence type="ECO:0000256" key="1">
    <source>
        <dbReference type="SAM" id="MobiDB-lite"/>
    </source>
</evidence>
<keyword evidence="3" id="KW-1185">Reference proteome</keyword>
<feature type="region of interest" description="Disordered" evidence="1">
    <location>
        <begin position="281"/>
        <end position="354"/>
    </location>
</feature>
<feature type="compositionally biased region" description="Polar residues" evidence="1">
    <location>
        <begin position="410"/>
        <end position="428"/>
    </location>
</feature>
<dbReference type="Proteomes" id="UP000664169">
    <property type="component" value="Unassembled WGS sequence"/>
</dbReference>
<feature type="compositionally biased region" description="Acidic residues" evidence="1">
    <location>
        <begin position="434"/>
        <end position="444"/>
    </location>
</feature>
<accession>A0A8H3FKD5</accession>
<feature type="region of interest" description="Disordered" evidence="1">
    <location>
        <begin position="1"/>
        <end position="66"/>
    </location>
</feature>
<comment type="caution">
    <text evidence="2">The sequence shown here is derived from an EMBL/GenBank/DDBJ whole genome shotgun (WGS) entry which is preliminary data.</text>
</comment>
<feature type="compositionally biased region" description="Polar residues" evidence="1">
    <location>
        <begin position="49"/>
        <end position="65"/>
    </location>
</feature>
<reference evidence="2" key="1">
    <citation type="submission" date="2021-03" db="EMBL/GenBank/DDBJ databases">
        <authorList>
            <person name="Tagirdzhanova G."/>
        </authorList>
    </citation>
    <scope>NUCLEOTIDE SEQUENCE</scope>
</reference>
<name>A0A8H3FKD5_9LECA</name>
<dbReference type="EMBL" id="CAJPDQ010000027">
    <property type="protein sequence ID" value="CAF9927581.1"/>
    <property type="molecule type" value="Genomic_DNA"/>
</dbReference>
<evidence type="ECO:0000313" key="2">
    <source>
        <dbReference type="EMBL" id="CAF9927581.1"/>
    </source>
</evidence>
<feature type="compositionally biased region" description="Low complexity" evidence="1">
    <location>
        <begin position="20"/>
        <end position="48"/>
    </location>
</feature>
<organism evidence="2 3">
    <name type="scientific">Gomphillus americanus</name>
    <dbReference type="NCBI Taxonomy" id="1940652"/>
    <lineage>
        <taxon>Eukaryota</taxon>
        <taxon>Fungi</taxon>
        <taxon>Dikarya</taxon>
        <taxon>Ascomycota</taxon>
        <taxon>Pezizomycotina</taxon>
        <taxon>Lecanoromycetes</taxon>
        <taxon>OSLEUM clade</taxon>
        <taxon>Ostropomycetidae</taxon>
        <taxon>Ostropales</taxon>
        <taxon>Graphidaceae</taxon>
        <taxon>Gomphilloideae</taxon>
        <taxon>Gomphillus</taxon>
    </lineage>
</organism>